<keyword evidence="1" id="KW-0472">Membrane</keyword>
<name>A0ABW5RUL2_9BACI</name>
<dbReference type="Proteomes" id="UP001597506">
    <property type="component" value="Unassembled WGS sequence"/>
</dbReference>
<keyword evidence="1" id="KW-1133">Transmembrane helix</keyword>
<proteinExistence type="predicted"/>
<reference evidence="3" key="1">
    <citation type="journal article" date="2019" name="Int. J. Syst. Evol. Microbiol.">
        <title>The Global Catalogue of Microorganisms (GCM) 10K type strain sequencing project: providing services to taxonomists for standard genome sequencing and annotation.</title>
        <authorList>
            <consortium name="The Broad Institute Genomics Platform"/>
            <consortium name="The Broad Institute Genome Sequencing Center for Infectious Disease"/>
            <person name="Wu L."/>
            <person name="Ma J."/>
        </authorList>
    </citation>
    <scope>NUCLEOTIDE SEQUENCE [LARGE SCALE GENOMIC DNA]</scope>
    <source>
        <strain evidence="3">KCTC 3913</strain>
    </source>
</reference>
<feature type="transmembrane region" description="Helical" evidence="1">
    <location>
        <begin position="96"/>
        <end position="115"/>
    </location>
</feature>
<keyword evidence="3" id="KW-1185">Reference proteome</keyword>
<dbReference type="EMBL" id="JBHUMF010000031">
    <property type="protein sequence ID" value="MFD2682000.1"/>
    <property type="molecule type" value="Genomic_DNA"/>
</dbReference>
<organism evidence="2 3">
    <name type="scientific">Bacillus seohaeanensis</name>
    <dbReference type="NCBI Taxonomy" id="284580"/>
    <lineage>
        <taxon>Bacteria</taxon>
        <taxon>Bacillati</taxon>
        <taxon>Bacillota</taxon>
        <taxon>Bacilli</taxon>
        <taxon>Bacillales</taxon>
        <taxon>Bacillaceae</taxon>
        <taxon>Bacillus</taxon>
    </lineage>
</organism>
<evidence type="ECO:0000313" key="3">
    <source>
        <dbReference type="Proteomes" id="UP001597506"/>
    </source>
</evidence>
<dbReference type="RefSeq" id="WP_377936658.1">
    <property type="nucleotide sequence ID" value="NZ_JBHUMF010000031.1"/>
</dbReference>
<comment type="caution">
    <text evidence="2">The sequence shown here is derived from an EMBL/GenBank/DDBJ whole genome shotgun (WGS) entry which is preliminary data.</text>
</comment>
<sequence>MFSLRGDAHKIYLHLKKAANDGRSFKQMKELIEVKKIQAFYQSIDSDTLKIIYYRMIKEKNGSGIIPIFVTAVPWFLFLFSNQLQQLLFKEGSKLWVVFGIVYMLILTTTVVLHFREKAWAAFHIKIIQDTLDERKRQD</sequence>
<keyword evidence="1" id="KW-0812">Transmembrane</keyword>
<gene>
    <name evidence="2" type="ORF">ACFSUL_14760</name>
</gene>
<feature type="transmembrane region" description="Helical" evidence="1">
    <location>
        <begin position="64"/>
        <end position="84"/>
    </location>
</feature>
<evidence type="ECO:0000256" key="1">
    <source>
        <dbReference type="SAM" id="Phobius"/>
    </source>
</evidence>
<accession>A0ABW5RUL2</accession>
<evidence type="ECO:0000313" key="2">
    <source>
        <dbReference type="EMBL" id="MFD2682000.1"/>
    </source>
</evidence>
<protein>
    <submittedName>
        <fullName evidence="2">Uncharacterized protein</fullName>
    </submittedName>
</protein>